<reference evidence="7" key="1">
    <citation type="submission" date="2016-04" db="EMBL/GenBank/DDBJ databases">
        <authorList>
            <person name="Evans L.H."/>
            <person name="Alamgir A."/>
            <person name="Owens N."/>
            <person name="Weber N.D."/>
            <person name="Virtaneva K."/>
            <person name="Barbian K."/>
            <person name="Babar A."/>
            <person name="Rosenke K."/>
        </authorList>
    </citation>
    <scope>NUCLEOTIDE SEQUENCE</scope>
    <source>
        <strain evidence="7">86</strain>
    </source>
</reference>
<dbReference type="AlphaFoldDB" id="A0A212JMK1"/>
<dbReference type="Gene3D" id="2.40.30.170">
    <property type="match status" value="1"/>
</dbReference>
<name>A0A212JMK1_9PROT</name>
<dbReference type="GO" id="GO:0022857">
    <property type="term" value="F:transmembrane transporter activity"/>
    <property type="evidence" value="ECO:0007669"/>
    <property type="project" value="InterPro"/>
</dbReference>
<evidence type="ECO:0000256" key="3">
    <source>
        <dbReference type="ARBA" id="ARBA00022989"/>
    </source>
</evidence>
<keyword evidence="3" id="KW-1133">Transmembrane helix</keyword>
<gene>
    <name evidence="7" type="primary">ydhJ</name>
    <name evidence="7" type="ORF">KL86APRO_11324</name>
</gene>
<dbReference type="NCBIfam" id="TIGR01730">
    <property type="entry name" value="RND_mfp"/>
    <property type="match status" value="1"/>
</dbReference>
<dbReference type="InterPro" id="IPR058634">
    <property type="entry name" value="AaeA-lik-b-barrel"/>
</dbReference>
<keyword evidence="4" id="KW-0472">Membrane</keyword>
<evidence type="ECO:0000313" key="7">
    <source>
        <dbReference type="EMBL" id="SBW00664.1"/>
    </source>
</evidence>
<dbReference type="InterPro" id="IPR006143">
    <property type="entry name" value="RND_pump_MFP"/>
</dbReference>
<dbReference type="PANTHER" id="PTHR30367">
    <property type="entry name" value="P-HYDROXYBENZOIC ACID EFFLUX PUMP SUBUNIT AAEA-RELATED"/>
    <property type="match status" value="1"/>
</dbReference>
<comment type="similarity">
    <text evidence="1">Belongs to the membrane fusion protein (MFP) (TC 8.A.1) family.</text>
</comment>
<dbReference type="Pfam" id="PF25917">
    <property type="entry name" value="BSH_RND"/>
    <property type="match status" value="1"/>
</dbReference>
<keyword evidence="2" id="KW-0812">Transmembrane</keyword>
<evidence type="ECO:0000259" key="5">
    <source>
        <dbReference type="Pfam" id="PF25917"/>
    </source>
</evidence>
<organism evidence="7">
    <name type="scientific">uncultured Alphaproteobacteria bacterium</name>
    <dbReference type="NCBI Taxonomy" id="91750"/>
    <lineage>
        <taxon>Bacteria</taxon>
        <taxon>Pseudomonadati</taxon>
        <taxon>Pseudomonadota</taxon>
        <taxon>Alphaproteobacteria</taxon>
        <taxon>environmental samples</taxon>
    </lineage>
</organism>
<evidence type="ECO:0000259" key="6">
    <source>
        <dbReference type="Pfam" id="PF25963"/>
    </source>
</evidence>
<dbReference type="GO" id="GO:0016020">
    <property type="term" value="C:membrane"/>
    <property type="evidence" value="ECO:0007669"/>
    <property type="project" value="InterPro"/>
</dbReference>
<dbReference type="Pfam" id="PF25963">
    <property type="entry name" value="Beta-barrel_AAEA"/>
    <property type="match status" value="1"/>
</dbReference>
<feature type="domain" description="p-hydroxybenzoic acid efflux pump subunit AaeA-like beta-barrel" evidence="6">
    <location>
        <begin position="191"/>
        <end position="287"/>
    </location>
</feature>
<dbReference type="EMBL" id="FLUO01000001">
    <property type="protein sequence ID" value="SBW00664.1"/>
    <property type="molecule type" value="Genomic_DNA"/>
</dbReference>
<evidence type="ECO:0000256" key="2">
    <source>
        <dbReference type="ARBA" id="ARBA00022692"/>
    </source>
</evidence>
<proteinExistence type="inferred from homology"/>
<evidence type="ECO:0000256" key="4">
    <source>
        <dbReference type="ARBA" id="ARBA00023136"/>
    </source>
</evidence>
<accession>A0A212JMK1</accession>
<dbReference type="SUPFAM" id="SSF111369">
    <property type="entry name" value="HlyD-like secretion proteins"/>
    <property type="match status" value="1"/>
</dbReference>
<feature type="domain" description="Multidrug resistance protein MdtA-like barrel-sandwich hybrid" evidence="5">
    <location>
        <begin position="46"/>
        <end position="188"/>
    </location>
</feature>
<protein>
    <submittedName>
        <fullName evidence="7">Undecaprenyl pyrophosphate phosphatase</fullName>
    </submittedName>
</protein>
<dbReference type="InterPro" id="IPR050393">
    <property type="entry name" value="MFP_Efflux_Pump"/>
</dbReference>
<evidence type="ECO:0000256" key="1">
    <source>
        <dbReference type="ARBA" id="ARBA00009477"/>
    </source>
</evidence>
<dbReference type="Gene3D" id="2.40.50.100">
    <property type="match status" value="1"/>
</dbReference>
<dbReference type="InterPro" id="IPR058625">
    <property type="entry name" value="MdtA-like_BSH"/>
</dbReference>
<sequence length="308" mass="33103">MKPALLLLGRYALTIGFVAIATVVAAQAWIRSARTPWTRDGRVSAEVVQIAPEVSGTISAVSVADNQYVHRGDVLYVIDPERFRLAVASAQADVEARRQDMLVREATAQRRSRLRERGIVSQENLQQTSGAAAVAAADYRRASTALDLAKLDLARSVIRSPVDGYVTNLRLRPGDYATAGATKIAVLDSSSFWITGYFEETKLRHIRVGNPAQITLMGFDQPVSGHVESIGRGIDNGNDAPGHLGLPSVEATFSWVRLAQRIPVRIHIDRVPPGVELAAGLTASVAVGPAIVGDATESRLVSLLRSIP</sequence>
<dbReference type="PANTHER" id="PTHR30367:SF12">
    <property type="entry name" value="P-HYDROXYBENZOIC ACID EFFLUX PUMP SUBUNIT AAEA"/>
    <property type="match status" value="1"/>
</dbReference>